<sequence>MTVETVYPTEFQLHLFHEGNLFESYRLFGSHIHHKNGENYTSFCVWAPNALSIQVVGDFNNWNGEGYSLEKINNEGVWLLNVERDLTGAMYKYKITAPDGRVFLKADPYAFLSEVRPNTASIVYSLEGYKWNDTKWKQKKTKKNYLNEPLAIYEVHLGSWKIHEDGELYTYRELADELIPYVVEQGFTHLEVLPLVEHPLDISWGYQGTGYYSATSRFGEPKDLMYFIDQCHQHGLGVILDWVPGHFCKDEHGLYQFDGTSQYDYKNPADRENYVWGTANFDLGKNEVQSFLISNAIFWMEYFHVDGFRVDAVSNIIYWPNSNENSVNQFGIDFLQKLNQTVCQYDPTVLMFAEDSTDWPQVTAPVHYGGIGFHYKWNMGWMNDILTYMETDSVNRKQVHDKVSFSLHYAFSENFVLPFSHDEVVHGKKSLVDKMPGDYWQKFAQFRLLLGYMITHPGKKLLFMGNEFAHFAEWKDKEQLDWMLLDYEMHQKANEYMKELLKIYKRSKPLYQLDHVNDGFDWIDVNNREQSIFSFIRRAEKEEDYLVVICNFTYHTYENYRIGVPLNNSFREILNSDTDRFGGANYINKKVIKAEKVEFHGKPYSVQLTIPAFSIIILRPVQHRKGRKGNGKETVRRNAISRRKGE</sequence>
<keyword evidence="15" id="KW-1185">Reference proteome</keyword>
<evidence type="ECO:0000256" key="12">
    <source>
        <dbReference type="SAM" id="MobiDB-lite"/>
    </source>
</evidence>
<dbReference type="GO" id="GO:0005978">
    <property type="term" value="P:glycogen biosynthetic process"/>
    <property type="evidence" value="ECO:0007669"/>
    <property type="project" value="UniProtKB-UniRule"/>
</dbReference>
<dbReference type="Gene3D" id="2.60.40.10">
    <property type="entry name" value="Immunoglobulins"/>
    <property type="match status" value="1"/>
</dbReference>
<dbReference type="HAMAP" id="MF_00685">
    <property type="entry name" value="GlgB"/>
    <property type="match status" value="1"/>
</dbReference>
<dbReference type="NCBIfam" id="NF008967">
    <property type="entry name" value="PRK12313.1"/>
    <property type="match status" value="1"/>
</dbReference>
<keyword evidence="9 10" id="KW-0119">Carbohydrate metabolism</keyword>
<evidence type="ECO:0000256" key="3">
    <source>
        <dbReference type="ARBA" id="ARBA00004964"/>
    </source>
</evidence>
<dbReference type="CDD" id="cd11322">
    <property type="entry name" value="AmyAc_Glg_BE"/>
    <property type="match status" value="1"/>
</dbReference>
<evidence type="ECO:0000256" key="2">
    <source>
        <dbReference type="ARBA" id="ARBA00002953"/>
    </source>
</evidence>
<evidence type="ECO:0000256" key="5">
    <source>
        <dbReference type="ARBA" id="ARBA00022600"/>
    </source>
</evidence>
<evidence type="ECO:0000313" key="14">
    <source>
        <dbReference type="EMBL" id="KLV21813.1"/>
    </source>
</evidence>
<dbReference type="InterPro" id="IPR017853">
    <property type="entry name" value="GH"/>
</dbReference>
<dbReference type="SUPFAM" id="SSF51011">
    <property type="entry name" value="Glycosyl hydrolase domain"/>
    <property type="match status" value="1"/>
</dbReference>
<dbReference type="AlphaFoldDB" id="A0A0J1I768"/>
<comment type="pathway">
    <text evidence="3 10">Glycan biosynthesis; glycogen biosynthesis.</text>
</comment>
<dbReference type="GO" id="GO:0004553">
    <property type="term" value="F:hydrolase activity, hydrolyzing O-glycosyl compounds"/>
    <property type="evidence" value="ECO:0007669"/>
    <property type="project" value="InterPro"/>
</dbReference>
<dbReference type="GO" id="GO:0043169">
    <property type="term" value="F:cation binding"/>
    <property type="evidence" value="ECO:0007669"/>
    <property type="project" value="InterPro"/>
</dbReference>
<comment type="caution">
    <text evidence="14">The sequence shown here is derived from an EMBL/GenBank/DDBJ whole genome shotgun (WGS) entry which is preliminary data.</text>
</comment>
<dbReference type="InterPro" id="IPR037439">
    <property type="entry name" value="Branching_enzy"/>
</dbReference>
<reference evidence="14 15" key="1">
    <citation type="submission" date="2015-05" db="EMBL/GenBank/DDBJ databases">
        <title>Whole genome sequence and identification of bacterial endophytes from Costus igneus.</title>
        <authorList>
            <person name="Lee Y.P."/>
            <person name="Gan H.M."/>
            <person name="Eng W."/>
            <person name="Wheatley M.S."/>
            <person name="Caraballo A."/>
            <person name="Polter S."/>
            <person name="Savka M.A."/>
            <person name="Hudson A.O."/>
        </authorList>
    </citation>
    <scope>NUCLEOTIDE SEQUENCE [LARGE SCALE GENOMIC DNA]</scope>
    <source>
        <strain evidence="14 15">RIT379</strain>
    </source>
</reference>
<comment type="function">
    <text evidence="2 10">Catalyzes the formation of the alpha-1,6-glucosidic linkages in glycogen by scission of a 1,4-alpha-linked oligosaccharide from growing alpha-1,4-glucan chains and the subsequent attachment of the oligosaccharide to the alpha-1,6 position.</text>
</comment>
<dbReference type="Pfam" id="PF02806">
    <property type="entry name" value="Alpha-amylase_C"/>
    <property type="match status" value="1"/>
</dbReference>
<feature type="active site" description="Proton donor" evidence="10 11">
    <location>
        <position position="354"/>
    </location>
</feature>
<dbReference type="FunFam" id="2.60.40.1180:FF:000002">
    <property type="entry name" value="1,4-alpha-glucan branching enzyme GlgB"/>
    <property type="match status" value="1"/>
</dbReference>
<dbReference type="InterPro" id="IPR014756">
    <property type="entry name" value="Ig_E-set"/>
</dbReference>
<dbReference type="InterPro" id="IPR006048">
    <property type="entry name" value="A-amylase/branching_C"/>
</dbReference>
<dbReference type="SUPFAM" id="SSF81296">
    <property type="entry name" value="E set domains"/>
    <property type="match status" value="1"/>
</dbReference>
<dbReference type="NCBIfam" id="TIGR01515">
    <property type="entry name" value="branching_enzym"/>
    <property type="match status" value="1"/>
</dbReference>
<dbReference type="Pfam" id="PF00128">
    <property type="entry name" value="Alpha-amylase"/>
    <property type="match status" value="1"/>
</dbReference>
<dbReference type="Gene3D" id="2.60.40.1180">
    <property type="entry name" value="Golgi alpha-mannosidase II"/>
    <property type="match status" value="1"/>
</dbReference>
<comment type="subunit">
    <text evidence="10">Monomer.</text>
</comment>
<dbReference type="PANTHER" id="PTHR43651:SF3">
    <property type="entry name" value="1,4-ALPHA-GLUCAN-BRANCHING ENZYME"/>
    <property type="match status" value="1"/>
</dbReference>
<dbReference type="InterPro" id="IPR013783">
    <property type="entry name" value="Ig-like_fold"/>
</dbReference>
<evidence type="ECO:0000313" key="15">
    <source>
        <dbReference type="Proteomes" id="UP000036045"/>
    </source>
</evidence>
<dbReference type="SMART" id="SM00642">
    <property type="entry name" value="Aamy"/>
    <property type="match status" value="1"/>
</dbReference>
<evidence type="ECO:0000256" key="10">
    <source>
        <dbReference type="HAMAP-Rule" id="MF_00685"/>
    </source>
</evidence>
<keyword evidence="8 10" id="KW-0320">Glycogen biosynthesis</keyword>
<dbReference type="GO" id="GO:0005829">
    <property type="term" value="C:cytosol"/>
    <property type="evidence" value="ECO:0007669"/>
    <property type="project" value="TreeGrafter"/>
</dbReference>
<keyword evidence="7 10" id="KW-0808">Transferase</keyword>
<name>A0A0J1I768_NIACI</name>
<proteinExistence type="inferred from homology"/>
<dbReference type="GO" id="GO:0003844">
    <property type="term" value="F:1,4-alpha-glucan branching enzyme activity"/>
    <property type="evidence" value="ECO:0007669"/>
    <property type="project" value="UniProtKB-UniRule"/>
</dbReference>
<keyword evidence="6 10" id="KW-0328">Glycosyltransferase</keyword>
<dbReference type="InterPro" id="IPR006047">
    <property type="entry name" value="GH13_cat_dom"/>
</dbReference>
<dbReference type="UniPathway" id="UPA00164"/>
<evidence type="ECO:0000256" key="7">
    <source>
        <dbReference type="ARBA" id="ARBA00022679"/>
    </source>
</evidence>
<dbReference type="PATRIC" id="fig|1397.4.peg.3659"/>
<accession>A0A0J1I768</accession>
<dbReference type="InterPro" id="IPR013780">
    <property type="entry name" value="Glyco_hydro_b"/>
</dbReference>
<dbReference type="SUPFAM" id="SSF51445">
    <property type="entry name" value="(Trans)glycosidases"/>
    <property type="match status" value="1"/>
</dbReference>
<evidence type="ECO:0000256" key="11">
    <source>
        <dbReference type="PIRSR" id="PIRSR000463-1"/>
    </source>
</evidence>
<evidence type="ECO:0000256" key="8">
    <source>
        <dbReference type="ARBA" id="ARBA00023056"/>
    </source>
</evidence>
<gene>
    <name evidence="10" type="primary">glgB</name>
    <name evidence="14" type="ORF">ABW02_22650</name>
</gene>
<dbReference type="RefSeq" id="WP_047944552.1">
    <property type="nucleotide sequence ID" value="NZ_CP053989.1"/>
</dbReference>
<dbReference type="EMBL" id="LDPH01000035">
    <property type="protein sequence ID" value="KLV21813.1"/>
    <property type="molecule type" value="Genomic_DNA"/>
</dbReference>
<protein>
    <recommendedName>
        <fullName evidence="10">1,4-alpha-glucan branching enzyme GlgB</fullName>
        <ecNumber evidence="10">2.4.1.18</ecNumber>
    </recommendedName>
    <alternativeName>
        <fullName evidence="10">1,4-alpha-D-glucan:1,4-alpha-D-glucan 6-glucosyl-transferase</fullName>
    </alternativeName>
    <alternativeName>
        <fullName evidence="10">Alpha-(1-&gt;4)-glucan branching enzyme</fullName>
    </alternativeName>
    <alternativeName>
        <fullName evidence="10">Glycogen branching enzyme</fullName>
        <shortName evidence="10">BE</shortName>
    </alternativeName>
</protein>
<dbReference type="PIRSF" id="PIRSF000463">
    <property type="entry name" value="GlgB"/>
    <property type="match status" value="1"/>
</dbReference>
<dbReference type="FunFam" id="3.20.20.80:FF:000003">
    <property type="entry name" value="1,4-alpha-glucan branching enzyme GlgB"/>
    <property type="match status" value="1"/>
</dbReference>
<dbReference type="OrthoDB" id="9800174at2"/>
<feature type="active site" description="Nucleophile" evidence="10 11">
    <location>
        <position position="311"/>
    </location>
</feature>
<dbReference type="PANTHER" id="PTHR43651">
    <property type="entry name" value="1,4-ALPHA-GLUCAN-BRANCHING ENZYME"/>
    <property type="match status" value="1"/>
</dbReference>
<organism evidence="14 15">
    <name type="scientific">Niallia circulans</name>
    <name type="common">Bacillus circulans</name>
    <dbReference type="NCBI Taxonomy" id="1397"/>
    <lineage>
        <taxon>Bacteria</taxon>
        <taxon>Bacillati</taxon>
        <taxon>Bacillota</taxon>
        <taxon>Bacilli</taxon>
        <taxon>Bacillales</taxon>
        <taxon>Bacillaceae</taxon>
        <taxon>Niallia</taxon>
    </lineage>
</organism>
<evidence type="ECO:0000256" key="1">
    <source>
        <dbReference type="ARBA" id="ARBA00000826"/>
    </source>
</evidence>
<feature type="domain" description="Glycosyl hydrolase family 13 catalytic" evidence="13">
    <location>
        <begin position="154"/>
        <end position="504"/>
    </location>
</feature>
<evidence type="ECO:0000256" key="6">
    <source>
        <dbReference type="ARBA" id="ARBA00022676"/>
    </source>
</evidence>
<comment type="similarity">
    <text evidence="4 10">Belongs to the glycosyl hydrolase 13 family. GlgB subfamily.</text>
</comment>
<evidence type="ECO:0000259" key="13">
    <source>
        <dbReference type="SMART" id="SM00642"/>
    </source>
</evidence>
<feature type="region of interest" description="Disordered" evidence="12">
    <location>
        <begin position="624"/>
        <end position="646"/>
    </location>
</feature>
<dbReference type="Gene3D" id="3.20.20.80">
    <property type="entry name" value="Glycosidases"/>
    <property type="match status" value="1"/>
</dbReference>
<dbReference type="InterPro" id="IPR006407">
    <property type="entry name" value="GlgB"/>
</dbReference>
<comment type="catalytic activity">
    <reaction evidence="1 10">
        <text>Transfers a segment of a (1-&gt;4)-alpha-D-glucan chain to a primary hydroxy group in a similar glucan chain.</text>
        <dbReference type="EC" id="2.4.1.18"/>
    </reaction>
</comment>
<dbReference type="InterPro" id="IPR004193">
    <property type="entry name" value="Glyco_hydro_13_N"/>
</dbReference>
<dbReference type="Pfam" id="PF02922">
    <property type="entry name" value="CBM_48"/>
    <property type="match status" value="1"/>
</dbReference>
<dbReference type="CDD" id="cd02855">
    <property type="entry name" value="E_set_GBE_prok_N"/>
    <property type="match status" value="1"/>
</dbReference>
<dbReference type="NCBIfam" id="NF003811">
    <property type="entry name" value="PRK05402.1"/>
    <property type="match status" value="1"/>
</dbReference>
<dbReference type="GeneID" id="56350903"/>
<evidence type="ECO:0000256" key="4">
    <source>
        <dbReference type="ARBA" id="ARBA00009000"/>
    </source>
</evidence>
<dbReference type="InterPro" id="IPR044143">
    <property type="entry name" value="GlgB_N_E_set_prok"/>
</dbReference>
<evidence type="ECO:0000256" key="9">
    <source>
        <dbReference type="ARBA" id="ARBA00023277"/>
    </source>
</evidence>
<dbReference type="EC" id="2.4.1.18" evidence="10"/>
<keyword evidence="5 10" id="KW-0321">Glycogen metabolism</keyword>
<dbReference type="Proteomes" id="UP000036045">
    <property type="component" value="Unassembled WGS sequence"/>
</dbReference>